<feature type="chain" id="PRO_5047426279" evidence="1">
    <location>
        <begin position="20"/>
        <end position="216"/>
    </location>
</feature>
<protein>
    <submittedName>
        <fullName evidence="2">Uncharacterized protein</fullName>
    </submittedName>
</protein>
<keyword evidence="1" id="KW-0732">Signal</keyword>
<organism evidence="2 3">
    <name type="scientific">Ruegeria haliotis</name>
    <dbReference type="NCBI Taxonomy" id="2747601"/>
    <lineage>
        <taxon>Bacteria</taxon>
        <taxon>Pseudomonadati</taxon>
        <taxon>Pseudomonadota</taxon>
        <taxon>Alphaproteobacteria</taxon>
        <taxon>Rhodobacterales</taxon>
        <taxon>Roseobacteraceae</taxon>
        <taxon>Ruegeria</taxon>
    </lineage>
</organism>
<feature type="signal peptide" evidence="1">
    <location>
        <begin position="1"/>
        <end position="19"/>
    </location>
</feature>
<evidence type="ECO:0000313" key="2">
    <source>
        <dbReference type="EMBL" id="NVO56034.1"/>
    </source>
</evidence>
<evidence type="ECO:0000256" key="1">
    <source>
        <dbReference type="SAM" id="SignalP"/>
    </source>
</evidence>
<accession>A0ABX2PPG6</accession>
<dbReference type="RefSeq" id="WP_176864077.1">
    <property type="nucleotide sequence ID" value="NZ_JABXWT010000003.1"/>
</dbReference>
<comment type="caution">
    <text evidence="2">The sequence shown here is derived from an EMBL/GenBank/DDBJ whole genome shotgun (WGS) entry which is preliminary data.</text>
</comment>
<reference evidence="2 3" key="1">
    <citation type="submission" date="2020-06" db="EMBL/GenBank/DDBJ databases">
        <authorList>
            <person name="Cao W.R."/>
        </authorList>
    </citation>
    <scope>NUCLEOTIDE SEQUENCE [LARGE SCALE GENOMIC DNA]</scope>
    <source>
        <strain evidence="2 3">B1Z28</strain>
    </source>
</reference>
<dbReference type="Proteomes" id="UP000630805">
    <property type="component" value="Unassembled WGS sequence"/>
</dbReference>
<keyword evidence="3" id="KW-1185">Reference proteome</keyword>
<sequence length="216" mass="23966">MLRNLLTFLLLAFANIASAQTATERHNLETAYRSLDQTSRETAQFELQHQNLYLQQIDGLWGAGTERALLAALFMLNEVGTEVSVETETDAQHFLDFIIAGSAQGLIFGEADEPDESIGLPNWLANHLSFDAKIADWRHATYQIKVASAANYYTALISSDAQVQHLIQSGQLQMIAERIAPCMDEMIEFGVQTGQKRVSDPVYPDFSQVCAALVLQ</sequence>
<name>A0ABX2PPG6_9RHOB</name>
<gene>
    <name evidence="2" type="ORF">HW561_09565</name>
</gene>
<proteinExistence type="predicted"/>
<evidence type="ECO:0000313" key="3">
    <source>
        <dbReference type="Proteomes" id="UP000630805"/>
    </source>
</evidence>
<dbReference type="EMBL" id="JABXWT010000003">
    <property type="protein sequence ID" value="NVO56034.1"/>
    <property type="molecule type" value="Genomic_DNA"/>
</dbReference>